<dbReference type="Proteomes" id="UP001165960">
    <property type="component" value="Unassembled WGS sequence"/>
</dbReference>
<evidence type="ECO:0000313" key="2">
    <source>
        <dbReference type="Proteomes" id="UP001165960"/>
    </source>
</evidence>
<comment type="caution">
    <text evidence="1">The sequence shown here is derived from an EMBL/GenBank/DDBJ whole genome shotgun (WGS) entry which is preliminary data.</text>
</comment>
<evidence type="ECO:0000313" key="1">
    <source>
        <dbReference type="EMBL" id="KAJ9048271.1"/>
    </source>
</evidence>
<dbReference type="EMBL" id="QTSX02007460">
    <property type="protein sequence ID" value="KAJ9048271.1"/>
    <property type="molecule type" value="Genomic_DNA"/>
</dbReference>
<accession>A0ACC2RDU4</accession>
<keyword evidence="2" id="KW-1185">Reference proteome</keyword>
<reference evidence="1" key="1">
    <citation type="submission" date="2022-04" db="EMBL/GenBank/DDBJ databases">
        <title>Genome of the entomopathogenic fungus Entomophthora muscae.</title>
        <authorList>
            <person name="Elya C."/>
            <person name="Lovett B.R."/>
            <person name="Lee E."/>
            <person name="Macias A.M."/>
            <person name="Hajek A.E."/>
            <person name="De Bivort B.L."/>
            <person name="Kasson M.T."/>
            <person name="De Fine Licht H.H."/>
            <person name="Stajich J.E."/>
        </authorList>
    </citation>
    <scope>NUCLEOTIDE SEQUENCE</scope>
    <source>
        <strain evidence="1">Berkeley</strain>
    </source>
</reference>
<protein>
    <submittedName>
        <fullName evidence="1">Uncharacterized protein</fullName>
    </submittedName>
</protein>
<organism evidence="1 2">
    <name type="scientific">Entomophthora muscae</name>
    <dbReference type="NCBI Taxonomy" id="34485"/>
    <lineage>
        <taxon>Eukaryota</taxon>
        <taxon>Fungi</taxon>
        <taxon>Fungi incertae sedis</taxon>
        <taxon>Zoopagomycota</taxon>
        <taxon>Entomophthoromycotina</taxon>
        <taxon>Entomophthoromycetes</taxon>
        <taxon>Entomophthorales</taxon>
        <taxon>Entomophthoraceae</taxon>
        <taxon>Entomophthora</taxon>
    </lineage>
</organism>
<proteinExistence type="predicted"/>
<sequence length="228" mass="26276">MNLKFANCAIYLGLQANAASTKIEMPAVRLPFADASKITMTKPSVQLESRKLTMPFSYMYPSKATAWLSYTGLRSDIMHHTNKNMHKGPTFYSFHGEEDISQKYMCFEDRECTIISAWNGEQWSSTFHDNDYPDGWEPLARKNFLAAQPNQIGFSYFQGRLHVQHTFIGPSKRWLVLNEALLASGEYSDRCFWRRSCKALELRTYIRINKNHPVGIAGFKESRLQMGH</sequence>
<gene>
    <name evidence="1" type="ORF">DSO57_1036678</name>
</gene>
<name>A0ACC2RDU4_9FUNG</name>